<dbReference type="EnsemblPlants" id="Pp3c15_19880V3.1">
    <property type="protein sequence ID" value="Pp3c15_19880V3.1"/>
    <property type="gene ID" value="Pp3c15_19880"/>
</dbReference>
<proteinExistence type="predicted"/>
<dbReference type="OMA" id="TQEPWRA"/>
<dbReference type="Gramene" id="Pp3c15_19880V3.1">
    <property type="protein sequence ID" value="Pp3c15_19880V3.1"/>
    <property type="gene ID" value="Pp3c15_19880"/>
</dbReference>
<evidence type="ECO:0000313" key="3">
    <source>
        <dbReference type="EnsemblPlants" id="Pp3c15_19880V3.1"/>
    </source>
</evidence>
<reference evidence="3" key="3">
    <citation type="submission" date="2020-12" db="UniProtKB">
        <authorList>
            <consortium name="EnsemblPlants"/>
        </authorList>
    </citation>
    <scope>IDENTIFICATION</scope>
</reference>
<dbReference type="Proteomes" id="UP000006727">
    <property type="component" value="Chromosome 15"/>
</dbReference>
<dbReference type="Pfam" id="PF25428">
    <property type="entry name" value="DUF7894"/>
    <property type="match status" value="1"/>
</dbReference>
<protein>
    <recommendedName>
        <fullName evidence="1">DUF7894 domain-containing protein</fullName>
    </recommendedName>
</protein>
<dbReference type="Gramene" id="Pp3c15_19880V3.3">
    <property type="protein sequence ID" value="Pp3c15_19880V3.3"/>
    <property type="gene ID" value="Pp3c15_19880"/>
</dbReference>
<reference evidence="2 4" key="2">
    <citation type="journal article" date="2018" name="Plant J.">
        <title>The Physcomitrella patens chromosome-scale assembly reveals moss genome structure and evolution.</title>
        <authorList>
            <person name="Lang D."/>
            <person name="Ullrich K.K."/>
            <person name="Murat F."/>
            <person name="Fuchs J."/>
            <person name="Jenkins J."/>
            <person name="Haas F.B."/>
            <person name="Piednoel M."/>
            <person name="Gundlach H."/>
            <person name="Van Bel M."/>
            <person name="Meyberg R."/>
            <person name="Vives C."/>
            <person name="Morata J."/>
            <person name="Symeonidi A."/>
            <person name="Hiss M."/>
            <person name="Muchero W."/>
            <person name="Kamisugi Y."/>
            <person name="Saleh O."/>
            <person name="Blanc G."/>
            <person name="Decker E.L."/>
            <person name="van Gessel N."/>
            <person name="Grimwood J."/>
            <person name="Hayes R.D."/>
            <person name="Graham S.W."/>
            <person name="Gunter L.E."/>
            <person name="McDaniel S.F."/>
            <person name="Hoernstein S.N.W."/>
            <person name="Larsson A."/>
            <person name="Li F.W."/>
            <person name="Perroud P.F."/>
            <person name="Phillips J."/>
            <person name="Ranjan P."/>
            <person name="Rokshar D.S."/>
            <person name="Rothfels C.J."/>
            <person name="Schneider L."/>
            <person name="Shu S."/>
            <person name="Stevenson D.W."/>
            <person name="Thummler F."/>
            <person name="Tillich M."/>
            <person name="Villarreal Aguilar J.C."/>
            <person name="Widiez T."/>
            <person name="Wong G.K."/>
            <person name="Wymore A."/>
            <person name="Zhang Y."/>
            <person name="Zimmer A.D."/>
            <person name="Quatrano R.S."/>
            <person name="Mayer K.F.X."/>
            <person name="Goodstein D."/>
            <person name="Casacuberta J.M."/>
            <person name="Vandepoele K."/>
            <person name="Reski R."/>
            <person name="Cuming A.C."/>
            <person name="Tuskan G.A."/>
            <person name="Maumus F."/>
            <person name="Salse J."/>
            <person name="Schmutz J."/>
            <person name="Rensing S.A."/>
        </authorList>
    </citation>
    <scope>NUCLEOTIDE SEQUENCE [LARGE SCALE GENOMIC DNA]</scope>
    <source>
        <strain evidence="3 4">cv. Gransden 2004</strain>
    </source>
</reference>
<dbReference type="OrthoDB" id="1927925at2759"/>
<sequence length="242" mass="26197">MGVAMELGEEVVLLYDGGKVGVTRFSEALVPEASPPLQRVVCNLPWKDPNGEVLTKSEVVNFKDNAGLTKVSLIVFRQEVTSSACGRVVHDLFEYLLSNAPIQSPGFSLVVPAISRMPGSVLNMDTGNNANIYAAFFNRTSEGSGNLDGLPKLPSTFAVRDGFLAYVFHYVHATQLPTLVLVSPSTEGVTAQKNESNEVLLALGDVVGRQIGLTCSKQELNHVTSLIPLASSMEDDWRRLYI</sequence>
<evidence type="ECO:0000313" key="2">
    <source>
        <dbReference type="EMBL" id="PNR39684.1"/>
    </source>
</evidence>
<dbReference type="AlphaFoldDB" id="A0A2K1JDT0"/>
<evidence type="ECO:0000313" key="4">
    <source>
        <dbReference type="Proteomes" id="UP000006727"/>
    </source>
</evidence>
<dbReference type="EMBL" id="ABEU02000015">
    <property type="protein sequence ID" value="PNR39684.1"/>
    <property type="molecule type" value="Genomic_DNA"/>
</dbReference>
<feature type="domain" description="DUF7894" evidence="1">
    <location>
        <begin position="5"/>
        <end position="241"/>
    </location>
</feature>
<dbReference type="RefSeq" id="XP_024395936.1">
    <property type="nucleotide sequence ID" value="XM_024540168.2"/>
</dbReference>
<reference evidence="2 4" key="1">
    <citation type="journal article" date="2008" name="Science">
        <title>The Physcomitrella genome reveals evolutionary insights into the conquest of land by plants.</title>
        <authorList>
            <person name="Rensing S."/>
            <person name="Lang D."/>
            <person name="Zimmer A."/>
            <person name="Terry A."/>
            <person name="Salamov A."/>
            <person name="Shapiro H."/>
            <person name="Nishiyama T."/>
            <person name="Perroud P.-F."/>
            <person name="Lindquist E."/>
            <person name="Kamisugi Y."/>
            <person name="Tanahashi T."/>
            <person name="Sakakibara K."/>
            <person name="Fujita T."/>
            <person name="Oishi K."/>
            <person name="Shin-I T."/>
            <person name="Kuroki Y."/>
            <person name="Toyoda A."/>
            <person name="Suzuki Y."/>
            <person name="Hashimoto A."/>
            <person name="Yamaguchi K."/>
            <person name="Sugano A."/>
            <person name="Kohara Y."/>
            <person name="Fujiyama A."/>
            <person name="Anterola A."/>
            <person name="Aoki S."/>
            <person name="Ashton N."/>
            <person name="Barbazuk W.B."/>
            <person name="Barker E."/>
            <person name="Bennetzen J."/>
            <person name="Bezanilla M."/>
            <person name="Blankenship R."/>
            <person name="Cho S.H."/>
            <person name="Dutcher S."/>
            <person name="Estelle M."/>
            <person name="Fawcett J.A."/>
            <person name="Gundlach H."/>
            <person name="Hanada K."/>
            <person name="Heyl A."/>
            <person name="Hicks K.A."/>
            <person name="Hugh J."/>
            <person name="Lohr M."/>
            <person name="Mayer K."/>
            <person name="Melkozernov A."/>
            <person name="Murata T."/>
            <person name="Nelson D."/>
            <person name="Pils B."/>
            <person name="Prigge M."/>
            <person name="Reiss B."/>
            <person name="Renner T."/>
            <person name="Rombauts S."/>
            <person name="Rushton P."/>
            <person name="Sanderfoot A."/>
            <person name="Schween G."/>
            <person name="Shiu S.-H."/>
            <person name="Stueber K."/>
            <person name="Theodoulou F.L."/>
            <person name="Tu H."/>
            <person name="Van de Peer Y."/>
            <person name="Verrier P.J."/>
            <person name="Waters E."/>
            <person name="Wood A."/>
            <person name="Yang L."/>
            <person name="Cove D."/>
            <person name="Cuming A."/>
            <person name="Hasebe M."/>
            <person name="Lucas S."/>
            <person name="Mishler D.B."/>
            <person name="Reski R."/>
            <person name="Grigoriev I."/>
            <person name="Quatrano R.S."/>
            <person name="Boore J.L."/>
        </authorList>
    </citation>
    <scope>NUCLEOTIDE SEQUENCE [LARGE SCALE GENOMIC DNA]</scope>
    <source>
        <strain evidence="3 4">cv. Gransden 2004</strain>
    </source>
</reference>
<name>A0A2K1JDT0_PHYPA</name>
<dbReference type="GeneID" id="112292060"/>
<dbReference type="PaxDb" id="3218-PP1S224_124V6.1"/>
<evidence type="ECO:0000259" key="1">
    <source>
        <dbReference type="Pfam" id="PF25428"/>
    </source>
</evidence>
<dbReference type="Gramene" id="Pp3c15_19880V3.2">
    <property type="protein sequence ID" value="Pp3c15_19880V3.2"/>
    <property type="gene ID" value="Pp3c15_19880"/>
</dbReference>
<dbReference type="PANTHER" id="PTHR37221">
    <property type="entry name" value="OS02G0582400 PROTEIN"/>
    <property type="match status" value="1"/>
</dbReference>
<accession>A0A2K1JDT0</accession>
<dbReference type="EnsemblPlants" id="Pp3c15_19880V3.3">
    <property type="protein sequence ID" value="Pp3c15_19880V3.3"/>
    <property type="gene ID" value="Pp3c15_19880"/>
</dbReference>
<dbReference type="InterPro" id="IPR057216">
    <property type="entry name" value="DUF7894"/>
</dbReference>
<dbReference type="EnsemblPlants" id="Pp3c15_19880V3.2">
    <property type="protein sequence ID" value="Pp3c15_19880V3.2"/>
    <property type="gene ID" value="Pp3c15_19880"/>
</dbReference>
<gene>
    <name evidence="3" type="primary">LOC112292060</name>
    <name evidence="2" type="ORF">PHYPA_019963</name>
</gene>
<keyword evidence="4" id="KW-1185">Reference proteome</keyword>
<dbReference type="PANTHER" id="PTHR37221:SF1">
    <property type="entry name" value="OS02G0582400 PROTEIN"/>
    <property type="match status" value="1"/>
</dbReference>
<organism evidence="2">
    <name type="scientific">Physcomitrium patens</name>
    <name type="common">Spreading-leaved earth moss</name>
    <name type="synonym">Physcomitrella patens</name>
    <dbReference type="NCBI Taxonomy" id="3218"/>
    <lineage>
        <taxon>Eukaryota</taxon>
        <taxon>Viridiplantae</taxon>
        <taxon>Streptophyta</taxon>
        <taxon>Embryophyta</taxon>
        <taxon>Bryophyta</taxon>
        <taxon>Bryophytina</taxon>
        <taxon>Bryopsida</taxon>
        <taxon>Funariidae</taxon>
        <taxon>Funariales</taxon>
        <taxon>Funariaceae</taxon>
        <taxon>Physcomitrium</taxon>
    </lineage>
</organism>